<sequence length="353" mass="40036">MVHCCVYLISRPKSSSDDELQQELCKLAGIKRDCVQKRRKEKPVRSEFEMDMEYELDQLITDYANEHLSGNRKREKVKAVSAAEFVKQCQQDEMPALVGEPKSECMESVPSKRPKLENEASSIKTEDMELVEASAASEPSSSSMGPPPVPASAIKASEEKSGAKEDEEKHVTFDESTKKEDDESNPIKKAAQQTMEDVRKELPDYYDPEEDDDNERWMQRERKRTTGMGDGSKKGTEARPRIDGNSDAVLSCPGCMVMLTRDCQRHEIYSGQYRAMFVENCRVEQESLKIEKTGKARRLERQKLKKMGMDPKEQPAAPEDLFLPVHCAVCSTNVAVMDHDEVYHFFNVLSGYA</sequence>
<feature type="compositionally biased region" description="Acidic residues" evidence="1">
    <location>
        <begin position="204"/>
        <end position="214"/>
    </location>
</feature>
<accession>A0A368G7B9</accession>
<protein>
    <recommendedName>
        <fullName evidence="4">E2F-associated phosphoprotein</fullName>
    </recommendedName>
</protein>
<keyword evidence="3" id="KW-1185">Reference proteome</keyword>
<feature type="compositionally biased region" description="Basic and acidic residues" evidence="1">
    <location>
        <begin position="156"/>
        <end position="181"/>
    </location>
</feature>
<proteinExistence type="predicted"/>
<feature type="compositionally biased region" description="Low complexity" evidence="1">
    <location>
        <begin position="133"/>
        <end position="144"/>
    </location>
</feature>
<evidence type="ECO:0008006" key="4">
    <source>
        <dbReference type="Google" id="ProtNLM"/>
    </source>
</evidence>
<evidence type="ECO:0000256" key="1">
    <source>
        <dbReference type="SAM" id="MobiDB-lite"/>
    </source>
</evidence>
<reference evidence="2 3" key="1">
    <citation type="submission" date="2014-10" db="EMBL/GenBank/DDBJ databases">
        <title>Draft genome of the hookworm Ancylostoma caninum.</title>
        <authorList>
            <person name="Mitreva M."/>
        </authorList>
    </citation>
    <scope>NUCLEOTIDE SEQUENCE [LARGE SCALE GENOMIC DNA]</scope>
    <source>
        <strain evidence="2 3">Baltimore</strain>
    </source>
</reference>
<dbReference type="AlphaFoldDB" id="A0A368G7B9"/>
<dbReference type="GO" id="GO:0005634">
    <property type="term" value="C:nucleus"/>
    <property type="evidence" value="ECO:0007669"/>
    <property type="project" value="TreeGrafter"/>
</dbReference>
<dbReference type="Pfam" id="PF10238">
    <property type="entry name" value="Eapp_C"/>
    <property type="match status" value="1"/>
</dbReference>
<comment type="caution">
    <text evidence="2">The sequence shown here is derived from an EMBL/GenBank/DDBJ whole genome shotgun (WGS) entry which is preliminary data.</text>
</comment>
<gene>
    <name evidence="2" type="ORF">ANCCAN_15210</name>
</gene>
<dbReference type="InterPro" id="IPR019370">
    <property type="entry name" value="E2F-assoc_phosphoprotein"/>
</dbReference>
<dbReference type="OrthoDB" id="122464at2759"/>
<dbReference type="PANTHER" id="PTHR15967">
    <property type="entry name" value="E2F-ASSOCIATED PHOSPHOPROTEIN"/>
    <property type="match status" value="1"/>
</dbReference>
<feature type="region of interest" description="Disordered" evidence="1">
    <location>
        <begin position="97"/>
        <end position="243"/>
    </location>
</feature>
<name>A0A368G7B9_ANCCA</name>
<dbReference type="Proteomes" id="UP000252519">
    <property type="component" value="Unassembled WGS sequence"/>
</dbReference>
<evidence type="ECO:0000313" key="3">
    <source>
        <dbReference type="Proteomes" id="UP000252519"/>
    </source>
</evidence>
<dbReference type="EMBL" id="JOJR01000371">
    <property type="protein sequence ID" value="RCN38865.1"/>
    <property type="molecule type" value="Genomic_DNA"/>
</dbReference>
<evidence type="ECO:0000313" key="2">
    <source>
        <dbReference type="EMBL" id="RCN38865.1"/>
    </source>
</evidence>
<feature type="compositionally biased region" description="Basic and acidic residues" evidence="1">
    <location>
        <begin position="231"/>
        <end position="243"/>
    </location>
</feature>
<dbReference type="STRING" id="29170.A0A368G7B9"/>
<dbReference type="PANTHER" id="PTHR15967:SF0">
    <property type="entry name" value="E2F-ASSOCIATED PHOSPHOPROTEIN"/>
    <property type="match status" value="1"/>
</dbReference>
<organism evidence="2 3">
    <name type="scientific">Ancylostoma caninum</name>
    <name type="common">Dog hookworm</name>
    <dbReference type="NCBI Taxonomy" id="29170"/>
    <lineage>
        <taxon>Eukaryota</taxon>
        <taxon>Metazoa</taxon>
        <taxon>Ecdysozoa</taxon>
        <taxon>Nematoda</taxon>
        <taxon>Chromadorea</taxon>
        <taxon>Rhabditida</taxon>
        <taxon>Rhabditina</taxon>
        <taxon>Rhabditomorpha</taxon>
        <taxon>Strongyloidea</taxon>
        <taxon>Ancylostomatidae</taxon>
        <taxon>Ancylostomatinae</taxon>
        <taxon>Ancylostoma</taxon>
    </lineage>
</organism>